<keyword evidence="1" id="KW-0547">Nucleotide-binding</keyword>
<sequence>MESGLSRDTQLDARMRGKRILFIGVNDDSKDFILDMIVRLGFEVYAVGTRPQYQMVNKVQKYVEYDSNDKSKEAHHSEVIVKRVNEEIGDVDGCICLWDPEIPLAALVTARLGKPGISYTGALAAMSKAQTMEALTSSDLGNGRRNSNNVGVVKYASRCFTIESAADVKKCVEKIGLPAILKTEFGAGGMGVKLVHSLQEAVDHFNHIQVLHDEHKDRSYILGATYKRSCVLMEYVEGSEHCVDLALFHGEVVCAFVCDKGPQIPPDVFRTVITMPSLLPKDKLKSVITAAIDCCKALGFDHGVFDVEIMLTKSGPKLIEINPRVGGFCLRDFILQCYNVDLVHLACLIACDINPHVSVPEGGEKSAGVPSQLPFRHAEIVISESDVKPGPSCSMVGMYIYAWRHRKALKTTATPEILERLHDNGDLFFIRHEFQMREYDHEIPFCTVAVKAESFGKARDKMIDICQRIGLETDDVSLEELLDYFMCGHLV</sequence>
<dbReference type="AlphaFoldDB" id="A0ABD0LLI2"/>
<proteinExistence type="predicted"/>
<feature type="domain" description="ATP-grasp" evidence="2">
    <location>
        <begin position="144"/>
        <end position="351"/>
    </location>
</feature>
<dbReference type="PANTHER" id="PTHR48066">
    <property type="entry name" value="CARNOSINE SYNTHASE 1"/>
    <property type="match status" value="1"/>
</dbReference>
<reference evidence="3 4" key="1">
    <citation type="journal article" date="2023" name="Sci. Data">
        <title>Genome assembly of the Korean intertidal mud-creeper Batillaria attramentaria.</title>
        <authorList>
            <person name="Patra A.K."/>
            <person name="Ho P.T."/>
            <person name="Jun S."/>
            <person name="Lee S.J."/>
            <person name="Kim Y."/>
            <person name="Won Y.J."/>
        </authorList>
    </citation>
    <scope>NUCLEOTIDE SEQUENCE [LARGE SCALE GENOMIC DNA]</scope>
    <source>
        <strain evidence="3">Wonlab-2016</strain>
    </source>
</reference>
<name>A0ABD0LLI2_9CAEN</name>
<dbReference type="GO" id="GO:0005524">
    <property type="term" value="F:ATP binding"/>
    <property type="evidence" value="ECO:0007669"/>
    <property type="project" value="UniProtKB-UniRule"/>
</dbReference>
<keyword evidence="1" id="KW-0067">ATP-binding</keyword>
<keyword evidence="4" id="KW-1185">Reference proteome</keyword>
<dbReference type="InterPro" id="IPR011761">
    <property type="entry name" value="ATP-grasp"/>
</dbReference>
<dbReference type="Gene3D" id="3.40.50.20">
    <property type="match status" value="1"/>
</dbReference>
<dbReference type="PROSITE" id="PS00867">
    <property type="entry name" value="CPSASE_2"/>
    <property type="match status" value="1"/>
</dbReference>
<dbReference type="PROSITE" id="PS50975">
    <property type="entry name" value="ATP_GRASP"/>
    <property type="match status" value="1"/>
</dbReference>
<evidence type="ECO:0000313" key="3">
    <source>
        <dbReference type="EMBL" id="KAK7499878.1"/>
    </source>
</evidence>
<dbReference type="PANTHER" id="PTHR48066:SF1">
    <property type="entry name" value="CARNOSINE SYNTHASE 1"/>
    <property type="match status" value="1"/>
</dbReference>
<protein>
    <recommendedName>
        <fullName evidence="2">ATP-grasp domain-containing protein</fullName>
    </recommendedName>
</protein>
<dbReference type="EMBL" id="JACVVK020000041">
    <property type="protein sequence ID" value="KAK7499878.1"/>
    <property type="molecule type" value="Genomic_DNA"/>
</dbReference>
<gene>
    <name evidence="3" type="ORF">BaRGS_00008969</name>
</gene>
<accession>A0ABD0LLI2</accession>
<dbReference type="Proteomes" id="UP001519460">
    <property type="component" value="Unassembled WGS sequence"/>
</dbReference>
<dbReference type="SUPFAM" id="SSF56059">
    <property type="entry name" value="Glutathione synthetase ATP-binding domain-like"/>
    <property type="match status" value="1"/>
</dbReference>
<evidence type="ECO:0000256" key="1">
    <source>
        <dbReference type="PROSITE-ProRule" id="PRU00409"/>
    </source>
</evidence>
<comment type="caution">
    <text evidence="3">The sequence shown here is derived from an EMBL/GenBank/DDBJ whole genome shotgun (WGS) entry which is preliminary data.</text>
</comment>
<evidence type="ECO:0000313" key="4">
    <source>
        <dbReference type="Proteomes" id="UP001519460"/>
    </source>
</evidence>
<dbReference type="InterPro" id="IPR005479">
    <property type="entry name" value="CPAse_ATP-bd"/>
</dbReference>
<dbReference type="InterPro" id="IPR031046">
    <property type="entry name" value="CARNS1"/>
</dbReference>
<dbReference type="Gene3D" id="3.30.470.20">
    <property type="entry name" value="ATP-grasp fold, B domain"/>
    <property type="match status" value="1"/>
</dbReference>
<organism evidence="3 4">
    <name type="scientific">Batillaria attramentaria</name>
    <dbReference type="NCBI Taxonomy" id="370345"/>
    <lineage>
        <taxon>Eukaryota</taxon>
        <taxon>Metazoa</taxon>
        <taxon>Spiralia</taxon>
        <taxon>Lophotrochozoa</taxon>
        <taxon>Mollusca</taxon>
        <taxon>Gastropoda</taxon>
        <taxon>Caenogastropoda</taxon>
        <taxon>Sorbeoconcha</taxon>
        <taxon>Cerithioidea</taxon>
        <taxon>Batillariidae</taxon>
        <taxon>Batillaria</taxon>
    </lineage>
</organism>
<evidence type="ECO:0000259" key="2">
    <source>
        <dbReference type="PROSITE" id="PS50975"/>
    </source>
</evidence>
<dbReference type="Pfam" id="PF13535">
    <property type="entry name" value="ATP-grasp_4"/>
    <property type="match status" value="1"/>
</dbReference>